<dbReference type="PANTHER" id="PTHR42801">
    <property type="entry name" value="THIOREDOXIN-DEPENDENT PEROXIDE REDUCTASE"/>
    <property type="match status" value="1"/>
</dbReference>
<evidence type="ECO:0000256" key="12">
    <source>
        <dbReference type="ARBA" id="ARBA00049091"/>
    </source>
</evidence>
<evidence type="ECO:0000259" key="14">
    <source>
        <dbReference type="PROSITE" id="PS51352"/>
    </source>
</evidence>
<dbReference type="Gene3D" id="3.40.30.10">
    <property type="entry name" value="Glutaredoxin"/>
    <property type="match status" value="1"/>
</dbReference>
<dbReference type="Pfam" id="PF00578">
    <property type="entry name" value="AhpC-TSA"/>
    <property type="match status" value="1"/>
</dbReference>
<dbReference type="AlphaFoldDB" id="A0A9D1IH80"/>
<dbReference type="InterPro" id="IPR000866">
    <property type="entry name" value="AhpC/TSA"/>
</dbReference>
<evidence type="ECO:0000256" key="13">
    <source>
        <dbReference type="PIRSR" id="PIRSR000239-1"/>
    </source>
</evidence>
<dbReference type="GO" id="GO:0034599">
    <property type="term" value="P:cellular response to oxidative stress"/>
    <property type="evidence" value="ECO:0007669"/>
    <property type="project" value="TreeGrafter"/>
</dbReference>
<dbReference type="PANTHER" id="PTHR42801:SF4">
    <property type="entry name" value="AHPC_TSA FAMILY PROTEIN"/>
    <property type="match status" value="1"/>
</dbReference>
<protein>
    <recommendedName>
        <fullName evidence="3">thioredoxin-dependent peroxiredoxin</fullName>
        <ecNumber evidence="3">1.11.1.24</ecNumber>
    </recommendedName>
    <alternativeName>
        <fullName evidence="9">Thioredoxin peroxidase</fullName>
    </alternativeName>
    <alternativeName>
        <fullName evidence="11">Thioredoxin-dependent peroxiredoxin Bcp</fullName>
    </alternativeName>
</protein>
<keyword evidence="4" id="KW-0575">Peroxidase</keyword>
<reference evidence="15" key="1">
    <citation type="submission" date="2020-10" db="EMBL/GenBank/DDBJ databases">
        <authorList>
            <person name="Gilroy R."/>
        </authorList>
    </citation>
    <scope>NUCLEOTIDE SEQUENCE</scope>
    <source>
        <strain evidence="15">7463</strain>
    </source>
</reference>
<gene>
    <name evidence="15" type="ORF">IAC56_00185</name>
</gene>
<dbReference type="PROSITE" id="PS51352">
    <property type="entry name" value="THIOREDOXIN_2"/>
    <property type="match status" value="1"/>
</dbReference>
<dbReference type="InterPro" id="IPR024706">
    <property type="entry name" value="Peroxiredoxin_AhpC-typ"/>
</dbReference>
<evidence type="ECO:0000313" key="15">
    <source>
        <dbReference type="EMBL" id="HIU36691.1"/>
    </source>
</evidence>
<evidence type="ECO:0000256" key="7">
    <source>
        <dbReference type="ARBA" id="ARBA00023157"/>
    </source>
</evidence>
<dbReference type="Proteomes" id="UP000824083">
    <property type="component" value="Unassembled WGS sequence"/>
</dbReference>
<dbReference type="GO" id="GO:0005737">
    <property type="term" value="C:cytoplasm"/>
    <property type="evidence" value="ECO:0007669"/>
    <property type="project" value="TreeGrafter"/>
</dbReference>
<feature type="domain" description="Thioredoxin" evidence="14">
    <location>
        <begin position="3"/>
        <end position="154"/>
    </location>
</feature>
<dbReference type="InterPro" id="IPR013766">
    <property type="entry name" value="Thioredoxin_domain"/>
</dbReference>
<feature type="active site" description="Cysteine sulfenic acid (-SOH) intermediate; for peroxidase activity" evidence="13">
    <location>
        <position position="44"/>
    </location>
</feature>
<keyword evidence="5" id="KW-0049">Antioxidant</keyword>
<dbReference type="FunFam" id="3.40.30.10:FF:000007">
    <property type="entry name" value="Thioredoxin-dependent thiol peroxidase"/>
    <property type="match status" value="1"/>
</dbReference>
<name>A0A9D1IH80_9BURK</name>
<proteinExistence type="inferred from homology"/>
<dbReference type="SUPFAM" id="SSF52833">
    <property type="entry name" value="Thioredoxin-like"/>
    <property type="match status" value="1"/>
</dbReference>
<evidence type="ECO:0000313" key="16">
    <source>
        <dbReference type="Proteomes" id="UP000824083"/>
    </source>
</evidence>
<comment type="catalytic activity">
    <reaction evidence="12">
        <text>a hydroperoxide + [thioredoxin]-dithiol = an alcohol + [thioredoxin]-disulfide + H2O</text>
        <dbReference type="Rhea" id="RHEA:62620"/>
        <dbReference type="Rhea" id="RHEA-COMP:10698"/>
        <dbReference type="Rhea" id="RHEA-COMP:10700"/>
        <dbReference type="ChEBI" id="CHEBI:15377"/>
        <dbReference type="ChEBI" id="CHEBI:29950"/>
        <dbReference type="ChEBI" id="CHEBI:30879"/>
        <dbReference type="ChEBI" id="CHEBI:35924"/>
        <dbReference type="ChEBI" id="CHEBI:50058"/>
        <dbReference type="EC" id="1.11.1.24"/>
    </reaction>
</comment>
<evidence type="ECO:0000256" key="3">
    <source>
        <dbReference type="ARBA" id="ARBA00013017"/>
    </source>
</evidence>
<dbReference type="EC" id="1.11.1.24" evidence="3"/>
<evidence type="ECO:0000256" key="11">
    <source>
        <dbReference type="ARBA" id="ARBA00042639"/>
    </source>
</evidence>
<organism evidence="15 16">
    <name type="scientific">Candidatus Aphodousia faecigallinarum</name>
    <dbReference type="NCBI Taxonomy" id="2840677"/>
    <lineage>
        <taxon>Bacteria</taxon>
        <taxon>Pseudomonadati</taxon>
        <taxon>Pseudomonadota</taxon>
        <taxon>Betaproteobacteria</taxon>
        <taxon>Burkholderiales</taxon>
        <taxon>Sutterellaceae</taxon>
        <taxon>Sutterellaceae incertae sedis</taxon>
        <taxon>Candidatus Aphodousia</taxon>
    </lineage>
</organism>
<reference evidence="15" key="2">
    <citation type="journal article" date="2021" name="PeerJ">
        <title>Extensive microbial diversity within the chicken gut microbiome revealed by metagenomics and culture.</title>
        <authorList>
            <person name="Gilroy R."/>
            <person name="Ravi A."/>
            <person name="Getino M."/>
            <person name="Pursley I."/>
            <person name="Horton D.L."/>
            <person name="Alikhan N.F."/>
            <person name="Baker D."/>
            <person name="Gharbi K."/>
            <person name="Hall N."/>
            <person name="Watson M."/>
            <person name="Adriaenssens E.M."/>
            <person name="Foster-Nyarko E."/>
            <person name="Jarju S."/>
            <person name="Secka A."/>
            <person name="Antonio M."/>
            <person name="Oren A."/>
            <person name="Chaudhuri R.R."/>
            <person name="La Ragione R."/>
            <person name="Hildebrand F."/>
            <person name="Pallen M.J."/>
        </authorList>
    </citation>
    <scope>NUCLEOTIDE SEQUENCE</scope>
    <source>
        <strain evidence="15">7463</strain>
    </source>
</reference>
<evidence type="ECO:0000256" key="10">
    <source>
        <dbReference type="ARBA" id="ARBA00038489"/>
    </source>
</evidence>
<comment type="caution">
    <text evidence="15">The sequence shown here is derived from an EMBL/GenBank/DDBJ whole genome shotgun (WGS) entry which is preliminary data.</text>
</comment>
<accession>A0A9D1IH80</accession>
<evidence type="ECO:0000256" key="6">
    <source>
        <dbReference type="ARBA" id="ARBA00023002"/>
    </source>
</evidence>
<keyword evidence="8" id="KW-0676">Redox-active center</keyword>
<dbReference type="GO" id="GO:0008379">
    <property type="term" value="F:thioredoxin peroxidase activity"/>
    <property type="evidence" value="ECO:0007669"/>
    <property type="project" value="TreeGrafter"/>
</dbReference>
<evidence type="ECO:0000256" key="4">
    <source>
        <dbReference type="ARBA" id="ARBA00022559"/>
    </source>
</evidence>
<dbReference type="InterPro" id="IPR050924">
    <property type="entry name" value="Peroxiredoxin_BCP/PrxQ"/>
</dbReference>
<evidence type="ECO:0000256" key="1">
    <source>
        <dbReference type="ARBA" id="ARBA00003330"/>
    </source>
</evidence>
<evidence type="ECO:0000256" key="5">
    <source>
        <dbReference type="ARBA" id="ARBA00022862"/>
    </source>
</evidence>
<dbReference type="EMBL" id="DVMY01000005">
    <property type="protein sequence ID" value="HIU36691.1"/>
    <property type="molecule type" value="Genomic_DNA"/>
</dbReference>
<dbReference type="InterPro" id="IPR036249">
    <property type="entry name" value="Thioredoxin-like_sf"/>
</dbReference>
<keyword evidence="6" id="KW-0560">Oxidoreductase</keyword>
<evidence type="ECO:0000256" key="9">
    <source>
        <dbReference type="ARBA" id="ARBA00032824"/>
    </source>
</evidence>
<sequence>MSVTLGQPIPEFSAQSTVGVIDSKSFKGRYTVLYFYPKDNTSGCTMEGRDFSALYEKFKTLNAEVIGVSRDSIKSHTNFCNKQGFPFALISDSEEELCKAFDVIKLKKLYGREYMGIERSTFVIDPEGRIRGEWRKVKVAGHAQAVLEFLESIQ</sequence>
<keyword evidence="7" id="KW-1015">Disulfide bond</keyword>
<comment type="function">
    <text evidence="1">Thiol-specific peroxidase that catalyzes the reduction of hydrogen peroxide and organic hydroperoxides to water and alcohols, respectively. Plays a role in cell protection against oxidative stress by detoxifying peroxides and as sensor of hydrogen peroxide-mediated signaling events.</text>
</comment>
<dbReference type="GO" id="GO:0045454">
    <property type="term" value="P:cell redox homeostasis"/>
    <property type="evidence" value="ECO:0007669"/>
    <property type="project" value="TreeGrafter"/>
</dbReference>
<dbReference type="PIRSF" id="PIRSF000239">
    <property type="entry name" value="AHPC"/>
    <property type="match status" value="1"/>
</dbReference>
<evidence type="ECO:0000256" key="8">
    <source>
        <dbReference type="ARBA" id="ARBA00023284"/>
    </source>
</evidence>
<evidence type="ECO:0000256" key="2">
    <source>
        <dbReference type="ARBA" id="ARBA00011245"/>
    </source>
</evidence>
<comment type="similarity">
    <text evidence="10">Belongs to the peroxiredoxin family. BCP/PrxQ subfamily.</text>
</comment>
<comment type="subunit">
    <text evidence="2">Monomer.</text>
</comment>
<dbReference type="CDD" id="cd03017">
    <property type="entry name" value="PRX_BCP"/>
    <property type="match status" value="1"/>
</dbReference>